<organism evidence="2 3">
    <name type="scientific">Trichonephila clavipes</name>
    <name type="common">Golden silk orbweaver</name>
    <name type="synonym">Nephila clavipes</name>
    <dbReference type="NCBI Taxonomy" id="2585209"/>
    <lineage>
        <taxon>Eukaryota</taxon>
        <taxon>Metazoa</taxon>
        <taxon>Ecdysozoa</taxon>
        <taxon>Arthropoda</taxon>
        <taxon>Chelicerata</taxon>
        <taxon>Arachnida</taxon>
        <taxon>Araneae</taxon>
        <taxon>Araneomorphae</taxon>
        <taxon>Entelegynae</taxon>
        <taxon>Araneoidea</taxon>
        <taxon>Nephilidae</taxon>
        <taxon>Trichonephila</taxon>
    </lineage>
</organism>
<comment type="caution">
    <text evidence="2">The sequence shown here is derived from an EMBL/GenBank/DDBJ whole genome shotgun (WGS) entry which is preliminary data.</text>
</comment>
<dbReference type="AlphaFoldDB" id="A0A8X6SWM6"/>
<feature type="region of interest" description="Disordered" evidence="1">
    <location>
        <begin position="1"/>
        <end position="28"/>
    </location>
</feature>
<evidence type="ECO:0000256" key="1">
    <source>
        <dbReference type="SAM" id="MobiDB-lite"/>
    </source>
</evidence>
<evidence type="ECO:0000313" key="2">
    <source>
        <dbReference type="EMBL" id="GFY19003.1"/>
    </source>
</evidence>
<evidence type="ECO:0000313" key="3">
    <source>
        <dbReference type="Proteomes" id="UP000887159"/>
    </source>
</evidence>
<dbReference type="EMBL" id="BMAU01021350">
    <property type="protein sequence ID" value="GFY19003.1"/>
    <property type="molecule type" value="Genomic_DNA"/>
</dbReference>
<keyword evidence="3" id="KW-1185">Reference proteome</keyword>
<proteinExistence type="predicted"/>
<feature type="compositionally biased region" description="Polar residues" evidence="1">
    <location>
        <begin position="1"/>
        <end position="10"/>
    </location>
</feature>
<gene>
    <name evidence="2" type="ORF">TNCV_3876911</name>
</gene>
<name>A0A8X6SWM6_TRICX</name>
<protein>
    <submittedName>
        <fullName evidence="2">Uncharacterized protein</fullName>
    </submittedName>
</protein>
<accession>A0A8X6SWM6</accession>
<reference evidence="2" key="1">
    <citation type="submission" date="2020-08" db="EMBL/GenBank/DDBJ databases">
        <title>Multicomponent nature underlies the extraordinary mechanical properties of spider dragline silk.</title>
        <authorList>
            <person name="Kono N."/>
            <person name="Nakamura H."/>
            <person name="Mori M."/>
            <person name="Yoshida Y."/>
            <person name="Ohtoshi R."/>
            <person name="Malay A.D."/>
            <person name="Moran D.A.P."/>
            <person name="Tomita M."/>
            <person name="Numata K."/>
            <person name="Arakawa K."/>
        </authorList>
    </citation>
    <scope>NUCLEOTIDE SEQUENCE</scope>
</reference>
<sequence>MTTSSSSVIPTSLAHADNQGKGHPRGGGPYRMPLDITLMSAWGLTSSNWHLYHSIAGNFGIAAINDLSTWAATRICPKADHT</sequence>
<dbReference type="Proteomes" id="UP000887159">
    <property type="component" value="Unassembled WGS sequence"/>
</dbReference>